<sequence length="94" mass="10900">MSEREESKMLNDKVYTKKCIICGKSFETICGRALTCGKDCRNAYNREKRREQREKTHNNGNLNDVLEKARKVGMSYGKYVAMMDGTPKIWQGEK</sequence>
<accession>A0A8S5S7J7</accession>
<dbReference type="EMBL" id="BK032549">
    <property type="protein sequence ID" value="DAF47012.1"/>
    <property type="molecule type" value="Genomic_DNA"/>
</dbReference>
<reference evidence="1" key="1">
    <citation type="journal article" date="2021" name="Proc. Natl. Acad. Sci. U.S.A.">
        <title>A Catalog of Tens of Thousands of Viruses from Human Metagenomes Reveals Hidden Associations with Chronic Diseases.</title>
        <authorList>
            <person name="Tisza M.J."/>
            <person name="Buck C.B."/>
        </authorList>
    </citation>
    <scope>NUCLEOTIDE SEQUENCE</scope>
    <source>
        <strain evidence="1">CtnzH2</strain>
    </source>
</reference>
<proteinExistence type="predicted"/>
<evidence type="ECO:0000313" key="1">
    <source>
        <dbReference type="EMBL" id="DAF47012.1"/>
    </source>
</evidence>
<name>A0A8S5S7J7_9CAUD</name>
<organism evidence="1">
    <name type="scientific">Myoviridae sp. ctnzH2</name>
    <dbReference type="NCBI Taxonomy" id="2827707"/>
    <lineage>
        <taxon>Viruses</taxon>
        <taxon>Duplodnaviria</taxon>
        <taxon>Heunggongvirae</taxon>
        <taxon>Uroviricota</taxon>
        <taxon>Caudoviricetes</taxon>
    </lineage>
</organism>
<protein>
    <submittedName>
        <fullName evidence="1">Uncharacterized protein</fullName>
    </submittedName>
</protein>